<keyword evidence="3" id="KW-1185">Reference proteome</keyword>
<accession>A0ABY5YTR3</accession>
<keyword evidence="1" id="KW-0472">Membrane</keyword>
<keyword evidence="1" id="KW-1133">Transmembrane helix</keyword>
<protein>
    <submittedName>
        <fullName evidence="2">Uncharacterized protein</fullName>
    </submittedName>
</protein>
<feature type="transmembrane region" description="Helical" evidence="1">
    <location>
        <begin position="45"/>
        <end position="71"/>
    </location>
</feature>
<evidence type="ECO:0000313" key="2">
    <source>
        <dbReference type="EMBL" id="UWX97050.1"/>
    </source>
</evidence>
<dbReference type="EMBL" id="CP104275">
    <property type="protein sequence ID" value="UWX97050.1"/>
    <property type="molecule type" value="Genomic_DNA"/>
</dbReference>
<evidence type="ECO:0000256" key="1">
    <source>
        <dbReference type="SAM" id="Phobius"/>
    </source>
</evidence>
<gene>
    <name evidence="2" type="ORF">N2K95_15715</name>
</gene>
<feature type="transmembrane region" description="Helical" evidence="1">
    <location>
        <begin position="12"/>
        <end position="33"/>
    </location>
</feature>
<dbReference type="Proteomes" id="UP001059859">
    <property type="component" value="Chromosome"/>
</dbReference>
<name>A0ABY5YTR3_9MICC</name>
<dbReference type="RefSeq" id="WP_260652311.1">
    <property type="nucleotide sequence ID" value="NZ_CP104275.1"/>
</dbReference>
<sequence length="119" mass="12854">MEQTLLSLLSRRTAWILLAACTVFWLVLAAGFLEAPMGTPPTLMFLWMYSSLMIALASAPVAAAAVAALVLHRAEDRAEPGETDAAGAAAPEQPHESRSLYLLLQRQFKKQQQTSGPDS</sequence>
<keyword evidence="1" id="KW-0812">Transmembrane</keyword>
<reference evidence="2" key="1">
    <citation type="submission" date="2022-09" db="EMBL/GenBank/DDBJ databases">
        <title>Novel species in genus Arthrobacter.</title>
        <authorList>
            <person name="Liu Y."/>
        </authorList>
    </citation>
    <scope>NUCLEOTIDE SEQUENCE</scope>
    <source>
        <strain evidence="2">Zg-Y815</strain>
    </source>
</reference>
<organism evidence="2 3">
    <name type="scientific">Arthrobacter zhaoxinii</name>
    <dbReference type="NCBI Taxonomy" id="2964616"/>
    <lineage>
        <taxon>Bacteria</taxon>
        <taxon>Bacillati</taxon>
        <taxon>Actinomycetota</taxon>
        <taxon>Actinomycetes</taxon>
        <taxon>Micrococcales</taxon>
        <taxon>Micrococcaceae</taxon>
        <taxon>Arthrobacter</taxon>
    </lineage>
</organism>
<evidence type="ECO:0000313" key="3">
    <source>
        <dbReference type="Proteomes" id="UP001059859"/>
    </source>
</evidence>
<proteinExistence type="predicted"/>